<gene>
    <name evidence="4" type="ORF">HAU43_10870</name>
</gene>
<protein>
    <submittedName>
        <fullName evidence="4">Sugar transferase</fullName>
    </submittedName>
</protein>
<feature type="transmembrane region" description="Helical" evidence="2">
    <location>
        <begin position="28"/>
        <end position="49"/>
    </location>
</feature>
<keyword evidence="2" id="KW-1133">Transmembrane helix</keyword>
<evidence type="ECO:0000313" key="4">
    <source>
        <dbReference type="EMBL" id="MBJ7633576.1"/>
    </source>
</evidence>
<organism evidence="4 5">
    <name type="scientific">Weissella confusa</name>
    <name type="common">Lactobacillus confusus</name>
    <dbReference type="NCBI Taxonomy" id="1583"/>
    <lineage>
        <taxon>Bacteria</taxon>
        <taxon>Bacillati</taxon>
        <taxon>Bacillota</taxon>
        <taxon>Bacilli</taxon>
        <taxon>Lactobacillales</taxon>
        <taxon>Lactobacillaceae</taxon>
        <taxon>Weissella</taxon>
    </lineage>
</organism>
<dbReference type="InterPro" id="IPR003362">
    <property type="entry name" value="Bact_transf"/>
</dbReference>
<sequence>MNVIYRDKLERLSEKKTGYLWVKRFFDFFGALLFLIPSAPIILIFAVLVKLDTPGPAFYTQERVGLMGKKIFVTKIRSMYDGIEKKSGAMWATKNDDRVTKIGRFMRKTRIDELPQILSVLKGDMSFIGPRPERPMFTKEFSEKYSGFERRLEIKPGLSGWAQVTGGYDMRPDEKMVADLFYIQKVSLLFDLKIILMTLRVVVTGDGAR</sequence>
<keyword evidence="4" id="KW-0808">Transferase</keyword>
<keyword evidence="2" id="KW-0472">Membrane</keyword>
<dbReference type="Pfam" id="PF02397">
    <property type="entry name" value="Bac_transf"/>
    <property type="match status" value="1"/>
</dbReference>
<comment type="caution">
    <text evidence="4">The sequence shown here is derived from an EMBL/GenBank/DDBJ whole genome shotgun (WGS) entry which is preliminary data.</text>
</comment>
<dbReference type="GO" id="GO:0016780">
    <property type="term" value="F:phosphotransferase activity, for other substituted phosphate groups"/>
    <property type="evidence" value="ECO:0007669"/>
    <property type="project" value="TreeGrafter"/>
</dbReference>
<dbReference type="AlphaFoldDB" id="A0AAE2SAD6"/>
<proteinExistence type="inferred from homology"/>
<reference evidence="4" key="1">
    <citation type="submission" date="2020-02" db="EMBL/GenBank/DDBJ databases">
        <authorList>
            <person name="Fontana A."/>
            <person name="Patrone V."/>
            <person name="Morelli L."/>
        </authorList>
    </citation>
    <scope>NUCLEOTIDE SEQUENCE</scope>
    <source>
        <strain evidence="4">CCUG 30943</strain>
    </source>
</reference>
<dbReference type="Proteomes" id="UP000808038">
    <property type="component" value="Unassembled WGS sequence"/>
</dbReference>
<dbReference type="EMBL" id="JAAOCX010000021">
    <property type="protein sequence ID" value="MBJ7633576.1"/>
    <property type="molecule type" value="Genomic_DNA"/>
</dbReference>
<evidence type="ECO:0000313" key="5">
    <source>
        <dbReference type="Proteomes" id="UP000808038"/>
    </source>
</evidence>
<feature type="domain" description="Bacterial sugar transferase" evidence="3">
    <location>
        <begin position="23"/>
        <end position="203"/>
    </location>
</feature>
<evidence type="ECO:0000256" key="1">
    <source>
        <dbReference type="ARBA" id="ARBA00006464"/>
    </source>
</evidence>
<name>A0AAE2SAD6_WEICO</name>
<accession>A0AAE2SAD6</accession>
<evidence type="ECO:0000256" key="2">
    <source>
        <dbReference type="SAM" id="Phobius"/>
    </source>
</evidence>
<evidence type="ECO:0000259" key="3">
    <source>
        <dbReference type="Pfam" id="PF02397"/>
    </source>
</evidence>
<keyword evidence="2" id="KW-0812">Transmembrane</keyword>
<comment type="similarity">
    <text evidence="1">Belongs to the bacterial sugar transferase family.</text>
</comment>
<dbReference type="PANTHER" id="PTHR30576">
    <property type="entry name" value="COLANIC BIOSYNTHESIS UDP-GLUCOSE LIPID CARRIER TRANSFERASE"/>
    <property type="match status" value="1"/>
</dbReference>
<dbReference type="PANTHER" id="PTHR30576:SF0">
    <property type="entry name" value="UNDECAPRENYL-PHOSPHATE N-ACETYLGALACTOSAMINYL 1-PHOSPHATE TRANSFERASE-RELATED"/>
    <property type="match status" value="1"/>
</dbReference>
<reference evidence="4" key="2">
    <citation type="journal article" date="2021" name="Int. J. Food Microbiol.">
        <title>Safety demonstration of a microbial species for use in the food chain: Weissella confusa.</title>
        <authorList>
            <person name="Bourdichon F."/>
            <person name="Patrone V."/>
            <person name="Fontana A."/>
            <person name="Milani G."/>
            <person name="Morelli L."/>
        </authorList>
    </citation>
    <scope>NUCLEOTIDE SEQUENCE</scope>
    <source>
        <strain evidence="4">CCUG 30943</strain>
    </source>
</reference>
<dbReference type="RefSeq" id="WP_135411368.1">
    <property type="nucleotide sequence ID" value="NZ_JAAOCW010000019.1"/>
</dbReference>